<reference evidence="3 4" key="1">
    <citation type="submission" date="2019-04" db="EMBL/GenBank/DDBJ databases">
        <title>Draft genome sequence of Robertkochia marina CC-AMO-30D.</title>
        <authorList>
            <person name="Hameed A."/>
            <person name="Lin S.-Y."/>
            <person name="Shahina M."/>
            <person name="Lai W.-A."/>
            <person name="Young C.-C."/>
        </authorList>
    </citation>
    <scope>NUCLEOTIDE SEQUENCE [LARGE SCALE GENOMIC DNA]</scope>
    <source>
        <strain evidence="3 4">CC-AMO-30D</strain>
    </source>
</reference>
<comment type="caution">
    <text evidence="3">The sequence shown here is derived from an EMBL/GenBank/DDBJ whole genome shotgun (WGS) entry which is preliminary data.</text>
</comment>
<dbReference type="InterPro" id="IPR018673">
    <property type="entry name" value="DUF2141"/>
</dbReference>
<organism evidence="3 4">
    <name type="scientific">Robertkochia marina</name>
    <dbReference type="NCBI Taxonomy" id="1227945"/>
    <lineage>
        <taxon>Bacteria</taxon>
        <taxon>Pseudomonadati</taxon>
        <taxon>Bacteroidota</taxon>
        <taxon>Flavobacteriia</taxon>
        <taxon>Flavobacteriales</taxon>
        <taxon>Flavobacteriaceae</taxon>
        <taxon>Robertkochia</taxon>
    </lineage>
</organism>
<dbReference type="Proteomes" id="UP000305939">
    <property type="component" value="Unassembled WGS sequence"/>
</dbReference>
<evidence type="ECO:0000256" key="1">
    <source>
        <dbReference type="ARBA" id="ARBA00022729"/>
    </source>
</evidence>
<dbReference type="Pfam" id="PF09912">
    <property type="entry name" value="DUF2141"/>
    <property type="match status" value="1"/>
</dbReference>
<sequence>MKSGKILYYALFFGLMISLINCAKRGTPTGGAKDETPPVIISSDPENFTTGFESKRIRITFDEYITLKDLQKQLVVSPPLKYPPNISPQGGAAKRITIELLDTLNDNTTYVMNFGQSIVDHNEGNPYPFFSYVFSTGDYIDSLELGGLIKDATQKESDNFVSVMLYEVDSAYNDSVVYQKQPTYITSTLDSAVDFRLTNLKKGKYKLIALKDEANDNLFSPKTDKIGFVEEVVELPTDSVYQLTLFKEIPEFRLGRPVMVNKDKIAFGYEGNPEGMEITILSPTPEDFRSTTIKDAKSDSVNYYFTPFETDSLLFEVRKKELIDTFTVRVRNLYRDSLNIESPIQGNLQLSDTFNITSNIPLRSFKADSITVMDRDSTFLDFELDLNEVENKLNFIWDVQPGNQYTVSLAPGAVSDFFNNTNDSLQYAVNTKELGQLGTIRIKLQNVSEFPVVIELTNNRDEVKHSMFITEQKSGYEFRNIDPGTYYLRVIHDSNGNKKWDTGRFLEGRQPEKISYYPEEIELRANWEIEQIFILDE</sequence>
<evidence type="ECO:0000313" key="4">
    <source>
        <dbReference type="Proteomes" id="UP000305939"/>
    </source>
</evidence>
<name>A0A4S3M4A7_9FLAO</name>
<keyword evidence="1" id="KW-0732">Signal</keyword>
<gene>
    <name evidence="3" type="ORF">E7Z59_04100</name>
</gene>
<dbReference type="InterPro" id="IPR032812">
    <property type="entry name" value="SbsA_Ig"/>
</dbReference>
<keyword evidence="4" id="KW-1185">Reference proteome</keyword>
<evidence type="ECO:0000259" key="2">
    <source>
        <dbReference type="Pfam" id="PF13205"/>
    </source>
</evidence>
<dbReference type="EMBL" id="SSMC01000001">
    <property type="protein sequence ID" value="THD69519.1"/>
    <property type="molecule type" value="Genomic_DNA"/>
</dbReference>
<protein>
    <submittedName>
        <fullName evidence="3">DUF2141 domain-containing protein</fullName>
    </submittedName>
</protein>
<dbReference type="AlphaFoldDB" id="A0A4S3M4A7"/>
<dbReference type="RefSeq" id="WP_136335008.1">
    <property type="nucleotide sequence ID" value="NZ_QXMP01000001.1"/>
</dbReference>
<dbReference type="OrthoDB" id="9809989at2"/>
<accession>A0A4S3M4A7</accession>
<proteinExistence type="predicted"/>
<evidence type="ECO:0000313" key="3">
    <source>
        <dbReference type="EMBL" id="THD69519.1"/>
    </source>
</evidence>
<feature type="domain" description="SbsA Ig-like" evidence="2">
    <location>
        <begin position="34"/>
        <end position="136"/>
    </location>
</feature>
<dbReference type="Pfam" id="PF13205">
    <property type="entry name" value="Big_5"/>
    <property type="match status" value="1"/>
</dbReference>